<evidence type="ECO:0008006" key="6">
    <source>
        <dbReference type="Google" id="ProtNLM"/>
    </source>
</evidence>
<dbReference type="AlphaFoldDB" id="A0A2A4G334"/>
<keyword evidence="5" id="KW-1185">Reference proteome</keyword>
<dbReference type="EMBL" id="NBWU01000007">
    <property type="protein sequence ID" value="PCE62833.1"/>
    <property type="molecule type" value="Genomic_DNA"/>
</dbReference>
<evidence type="ECO:0000313" key="5">
    <source>
        <dbReference type="Proteomes" id="UP000219559"/>
    </source>
</evidence>
<dbReference type="Proteomes" id="UP000219559">
    <property type="component" value="Unassembled WGS sequence"/>
</dbReference>
<proteinExistence type="predicted"/>
<keyword evidence="3" id="KW-0998">Cell outer membrane</keyword>
<dbReference type="InterPro" id="IPR036942">
    <property type="entry name" value="Beta-barrel_TonB_sf"/>
</dbReference>
<dbReference type="Pfam" id="PF13715">
    <property type="entry name" value="CarbopepD_reg_2"/>
    <property type="match status" value="1"/>
</dbReference>
<protein>
    <recommendedName>
        <fullName evidence="6">TonB-dependent receptor</fullName>
    </recommendedName>
</protein>
<dbReference type="GO" id="GO:0009279">
    <property type="term" value="C:cell outer membrane"/>
    <property type="evidence" value="ECO:0007669"/>
    <property type="project" value="UniProtKB-SubCell"/>
</dbReference>
<gene>
    <name evidence="4" type="ORF">B7P33_16265</name>
</gene>
<dbReference type="SUPFAM" id="SSF56935">
    <property type="entry name" value="Porins"/>
    <property type="match status" value="1"/>
</dbReference>
<keyword evidence="2" id="KW-0472">Membrane</keyword>
<dbReference type="Gene3D" id="2.40.170.20">
    <property type="entry name" value="TonB-dependent receptor, beta-barrel domain"/>
    <property type="match status" value="1"/>
</dbReference>
<sequence>MVLIVFLGAVYQCFAYDQQPTPISGQLLDVDSGAPLVGVTISVVGSGLQTKSDAEGKFTFRISLATDAEILFEKTGYAQYRHIWQLENSSDLGVIYLHPSLRNESTTTLSLSQEDLLEGDDQDVAVGFLQAEREVFYRRAAFDFGQAFFRVRGYDAAWGNVHINGIRMNSMFNGRPQWSHWGGLNDVVRNQTGVLTLDRDQHGFGNLLGSTYIDTAPSGLRPGLRLTTSVANRSYTNRLMATYTHPVSAKGFAYTLSASRRWASQGYMPGTFYDAYGVYLGTEFSWNPKHKLLFTGFWASQKRGRSSALTQEVYDLLGNRYNPYWGNLNGETTNSRQREIQEPFAIFQYRFTGDVFKVSASAMYQTGIQKNARVGYFNAPNPDPTYYRYLPSFYINSPIGANFENADLARQAFLSDPQWQWAALFEAHQNQTEAHYVWYDDVVATNRFSGALQFNYTPKPQWQIDGGIQFNGAKSENYAQIRDLLGAEYHNDIDPFSETANDMDGPLKKYKGDRFSYDFDTKSTQWEAFLQSHYQWKKWEGFISGKVWGNTYKKIGNFRNGRYPDTSLGTGETIGFSGYGLKSGLRYQFNGRHRLGVNVLHEERPPFQKNTYINPRENQQLIPNISPMTIQAWEAQYWMRLPQWNGRFTVYNTHFQNLTEVGYFFTDAGVGSDFVQQVTTEMDTRHLGGEIGVTYKASSAVDLSMVASVGKFTYANNSELTINFDTAGSDEDFINPEGVLNLGTASLKGLRLPQGPQTALSVGCHYRDPKYWWLGVTANYLGKSYIALSRLAHTQSFTLDPETGQPFTGVTQNDYERALRQSALPEMYFLNLTGGKSWRLGGNYLSLFVSVNNLFDGIFRTGGYEQNRNGNYGQWYQDNLSGQPSFGPKYWFGYGRTYFVNLAYSLSLKKNPKTE</sequence>
<evidence type="ECO:0000313" key="4">
    <source>
        <dbReference type="EMBL" id="PCE62833.1"/>
    </source>
</evidence>
<evidence type="ECO:0000256" key="2">
    <source>
        <dbReference type="ARBA" id="ARBA00023136"/>
    </source>
</evidence>
<comment type="caution">
    <text evidence="4">The sequence shown here is derived from an EMBL/GenBank/DDBJ whole genome shotgun (WGS) entry which is preliminary data.</text>
</comment>
<accession>A0A2A4G334</accession>
<evidence type="ECO:0000256" key="3">
    <source>
        <dbReference type="ARBA" id="ARBA00023237"/>
    </source>
</evidence>
<dbReference type="InterPro" id="IPR008969">
    <property type="entry name" value="CarboxyPept-like_regulatory"/>
</dbReference>
<reference evidence="4 5" key="1">
    <citation type="submission" date="2017-04" db="EMBL/GenBank/DDBJ databases">
        <title>A new member of the family Flavobacteriaceae isolated from ascidians.</title>
        <authorList>
            <person name="Chen L."/>
        </authorList>
    </citation>
    <scope>NUCLEOTIDE SEQUENCE [LARGE SCALE GENOMIC DNA]</scope>
    <source>
        <strain evidence="4 5">HQA918</strain>
    </source>
</reference>
<dbReference type="Gene3D" id="2.60.40.1120">
    <property type="entry name" value="Carboxypeptidase-like, regulatory domain"/>
    <property type="match status" value="1"/>
</dbReference>
<comment type="subcellular location">
    <subcellularLocation>
        <location evidence="1">Cell outer membrane</location>
    </subcellularLocation>
</comment>
<name>A0A2A4G334_9FLAO</name>
<evidence type="ECO:0000256" key="1">
    <source>
        <dbReference type="ARBA" id="ARBA00004442"/>
    </source>
</evidence>
<dbReference type="SUPFAM" id="SSF49464">
    <property type="entry name" value="Carboxypeptidase regulatory domain-like"/>
    <property type="match status" value="1"/>
</dbReference>
<organism evidence="4 5">
    <name type="scientific">Sediminicola luteus</name>
    <dbReference type="NCBI Taxonomy" id="319238"/>
    <lineage>
        <taxon>Bacteria</taxon>
        <taxon>Pseudomonadati</taxon>
        <taxon>Bacteroidota</taxon>
        <taxon>Flavobacteriia</taxon>
        <taxon>Flavobacteriales</taxon>
        <taxon>Flavobacteriaceae</taxon>
        <taxon>Sediminicola</taxon>
    </lineage>
</organism>